<feature type="transmembrane region" description="Helical" evidence="10">
    <location>
        <begin position="71"/>
        <end position="90"/>
    </location>
</feature>
<feature type="domain" description="Signal transduction histidine kinase subgroup 3 dimerisation and phosphoacceptor" evidence="11">
    <location>
        <begin position="210"/>
        <end position="276"/>
    </location>
</feature>
<evidence type="ECO:0000256" key="4">
    <source>
        <dbReference type="ARBA" id="ARBA00022679"/>
    </source>
</evidence>
<dbReference type="Proteomes" id="UP000242367">
    <property type="component" value="Unassembled WGS sequence"/>
</dbReference>
<gene>
    <name evidence="12" type="primary">desK_7</name>
    <name evidence="12" type="ORF">BTM25_25420</name>
</gene>
<comment type="caution">
    <text evidence="12">The sequence shown here is derived from an EMBL/GenBank/DDBJ whole genome shotgun (WGS) entry which is preliminary data.</text>
</comment>
<dbReference type="GO" id="GO:0000155">
    <property type="term" value="F:phosphorelay sensor kinase activity"/>
    <property type="evidence" value="ECO:0007669"/>
    <property type="project" value="InterPro"/>
</dbReference>
<dbReference type="EMBL" id="MTBP01000002">
    <property type="protein sequence ID" value="POM23916.1"/>
    <property type="molecule type" value="Genomic_DNA"/>
</dbReference>
<dbReference type="PANTHER" id="PTHR24421">
    <property type="entry name" value="NITRATE/NITRITE SENSOR PROTEIN NARX-RELATED"/>
    <property type="match status" value="1"/>
</dbReference>
<comment type="catalytic activity">
    <reaction evidence="1">
        <text>ATP + protein L-histidine = ADP + protein N-phospho-L-histidine.</text>
        <dbReference type="EC" id="2.7.13.3"/>
    </reaction>
</comment>
<evidence type="ECO:0000256" key="10">
    <source>
        <dbReference type="SAM" id="Phobius"/>
    </source>
</evidence>
<evidence type="ECO:0000256" key="7">
    <source>
        <dbReference type="ARBA" id="ARBA00022840"/>
    </source>
</evidence>
<dbReference type="Gene3D" id="1.20.5.1930">
    <property type="match status" value="1"/>
</dbReference>
<evidence type="ECO:0000256" key="5">
    <source>
        <dbReference type="ARBA" id="ARBA00022741"/>
    </source>
</evidence>
<dbReference type="GO" id="GO:0005524">
    <property type="term" value="F:ATP binding"/>
    <property type="evidence" value="ECO:0007669"/>
    <property type="project" value="UniProtKB-KW"/>
</dbReference>
<feature type="transmembrane region" description="Helical" evidence="10">
    <location>
        <begin position="45"/>
        <end position="65"/>
    </location>
</feature>
<dbReference type="InterPro" id="IPR050482">
    <property type="entry name" value="Sensor_HK_TwoCompSys"/>
</dbReference>
<evidence type="ECO:0000256" key="9">
    <source>
        <dbReference type="SAM" id="Coils"/>
    </source>
</evidence>
<evidence type="ECO:0000256" key="1">
    <source>
        <dbReference type="ARBA" id="ARBA00000085"/>
    </source>
</evidence>
<keyword evidence="13" id="KW-1185">Reference proteome</keyword>
<evidence type="ECO:0000256" key="6">
    <source>
        <dbReference type="ARBA" id="ARBA00022777"/>
    </source>
</evidence>
<dbReference type="InterPro" id="IPR011712">
    <property type="entry name" value="Sig_transdc_His_kin_sub3_dim/P"/>
</dbReference>
<dbReference type="SUPFAM" id="SSF55874">
    <property type="entry name" value="ATPase domain of HSP90 chaperone/DNA topoisomerase II/histidine kinase"/>
    <property type="match status" value="1"/>
</dbReference>
<keyword evidence="5" id="KW-0547">Nucleotide-binding</keyword>
<keyword evidence="10" id="KW-0472">Membrane</keyword>
<dbReference type="Pfam" id="PF07730">
    <property type="entry name" value="HisKA_3"/>
    <property type="match status" value="1"/>
</dbReference>
<evidence type="ECO:0000259" key="11">
    <source>
        <dbReference type="Pfam" id="PF07730"/>
    </source>
</evidence>
<sequence length="412" mass="43274">MHGRGFDAPPRAAASPPGRTPARARILAVLAPCARALRWPTVRSAVLDIALAVGFAVVDGLFLYFAYRHFWLPPVVVAACGAVAALAIVVRRRFPVTLALFSLVFGTATGGAGFAVLVILYSLGAYAPSRRTALAVTGAGYAVSLVFTGPTDADGSFVAQAGFGLAFSALPLVLGLYMGARKQLLASLQERAARLEREQGLLAERARAEERTRIAREMHDVVANRVSVMVVHAGALRAIAGRDPERAAETAVVIGEMGRQALQELRQVVGVLRQGEEAMSSDVPGVSEVRDLVGQSTATGLRVELDVHGEERPMPPAVGRTVYRIVQEALTNVHKHAGDAATSVALRILPEAVEVEIVNEPPRARPQHGLPSGGNGLVGLRERVTALGGRFAAGPGARGGYAVTARLPLPAS</sequence>
<dbReference type="EC" id="2.7.13.3" evidence="2"/>
<name>A0A2P4UFW3_9ACTN</name>
<keyword evidence="4 12" id="KW-0808">Transferase</keyword>
<organism evidence="12 13">
    <name type="scientific">Actinomadura rubteroloni</name>
    <dbReference type="NCBI Taxonomy" id="1926885"/>
    <lineage>
        <taxon>Bacteria</taxon>
        <taxon>Bacillati</taxon>
        <taxon>Actinomycetota</taxon>
        <taxon>Actinomycetes</taxon>
        <taxon>Streptosporangiales</taxon>
        <taxon>Thermomonosporaceae</taxon>
        <taxon>Actinomadura</taxon>
    </lineage>
</organism>
<accession>A0A2P4UFW3</accession>
<protein>
    <recommendedName>
        <fullName evidence="2">histidine kinase</fullName>
        <ecNumber evidence="2">2.7.13.3</ecNumber>
    </recommendedName>
</protein>
<evidence type="ECO:0000256" key="2">
    <source>
        <dbReference type="ARBA" id="ARBA00012438"/>
    </source>
</evidence>
<feature type="transmembrane region" description="Helical" evidence="10">
    <location>
        <begin position="97"/>
        <end position="121"/>
    </location>
</feature>
<dbReference type="AlphaFoldDB" id="A0A2P4UFW3"/>
<proteinExistence type="predicted"/>
<keyword evidence="7" id="KW-0067">ATP-binding</keyword>
<keyword evidence="10" id="KW-1133">Transmembrane helix</keyword>
<dbReference type="CDD" id="cd16917">
    <property type="entry name" value="HATPase_UhpB-NarQ-NarX-like"/>
    <property type="match status" value="1"/>
</dbReference>
<reference evidence="12 13" key="1">
    <citation type="journal article" date="2017" name="Chemistry">
        <title>Isolation, Biosynthesis and Chemical Modifications of Rubterolones A-F: Rare Tropolone Alkaloids from Actinomadura sp. 5-2.</title>
        <authorList>
            <person name="Guo H."/>
            <person name="Benndorf R."/>
            <person name="Leichnitz D."/>
            <person name="Klassen J.L."/>
            <person name="Vollmers J."/>
            <person name="Gorls H."/>
            <person name="Steinacker M."/>
            <person name="Weigel C."/>
            <person name="Dahse H.M."/>
            <person name="Kaster A.K."/>
            <person name="de Beer Z.W."/>
            <person name="Poulsen M."/>
            <person name="Beemelmanns C."/>
        </authorList>
    </citation>
    <scope>NUCLEOTIDE SEQUENCE [LARGE SCALE GENOMIC DNA]</scope>
    <source>
        <strain evidence="12 13">5-2</strain>
    </source>
</reference>
<evidence type="ECO:0000256" key="8">
    <source>
        <dbReference type="ARBA" id="ARBA00023012"/>
    </source>
</evidence>
<dbReference type="RefSeq" id="WP_103563099.1">
    <property type="nucleotide sequence ID" value="NZ_MTBP01000002.1"/>
</dbReference>
<dbReference type="GO" id="GO:0046983">
    <property type="term" value="F:protein dimerization activity"/>
    <property type="evidence" value="ECO:0007669"/>
    <property type="project" value="InterPro"/>
</dbReference>
<keyword evidence="8" id="KW-0902">Two-component regulatory system</keyword>
<dbReference type="GO" id="GO:0016020">
    <property type="term" value="C:membrane"/>
    <property type="evidence" value="ECO:0007669"/>
    <property type="project" value="InterPro"/>
</dbReference>
<dbReference type="Gene3D" id="3.30.565.10">
    <property type="entry name" value="Histidine kinase-like ATPase, C-terminal domain"/>
    <property type="match status" value="1"/>
</dbReference>
<dbReference type="PANTHER" id="PTHR24421:SF10">
    <property type="entry name" value="NITRATE_NITRITE SENSOR PROTEIN NARQ"/>
    <property type="match status" value="1"/>
</dbReference>
<evidence type="ECO:0000256" key="3">
    <source>
        <dbReference type="ARBA" id="ARBA00022553"/>
    </source>
</evidence>
<evidence type="ECO:0000313" key="13">
    <source>
        <dbReference type="Proteomes" id="UP000242367"/>
    </source>
</evidence>
<feature type="coiled-coil region" evidence="9">
    <location>
        <begin position="178"/>
        <end position="205"/>
    </location>
</feature>
<dbReference type="InterPro" id="IPR036890">
    <property type="entry name" value="HATPase_C_sf"/>
</dbReference>
<feature type="transmembrane region" description="Helical" evidence="10">
    <location>
        <begin position="157"/>
        <end position="177"/>
    </location>
</feature>
<evidence type="ECO:0000313" key="12">
    <source>
        <dbReference type="EMBL" id="POM23916.1"/>
    </source>
</evidence>
<keyword evidence="3" id="KW-0597">Phosphoprotein</keyword>
<keyword evidence="9" id="KW-0175">Coiled coil</keyword>
<keyword evidence="10" id="KW-0812">Transmembrane</keyword>
<keyword evidence="6 12" id="KW-0418">Kinase</keyword>